<evidence type="ECO:0000313" key="3">
    <source>
        <dbReference type="Proteomes" id="UP000179786"/>
    </source>
</evidence>
<dbReference type="Proteomes" id="UP000179786">
    <property type="component" value="Unassembled WGS sequence"/>
</dbReference>
<reference evidence="2 3" key="1">
    <citation type="submission" date="2016-09" db="EMBL/GenBank/DDBJ databases">
        <title>Pseudoalteromonas amylolytica sp. nov., isolated from the surface seawater.</title>
        <authorList>
            <person name="Wu Y.-H."/>
            <person name="Cheng H."/>
            <person name="Jin X.-B."/>
            <person name="Wang C.-S."/>
            <person name="Xu X.-W."/>
        </authorList>
    </citation>
    <scope>NUCLEOTIDE SEQUENCE [LARGE SCALE GENOMIC DNA]</scope>
    <source>
        <strain evidence="2 3">JW1</strain>
    </source>
</reference>
<feature type="signal peptide" evidence="1">
    <location>
        <begin position="1"/>
        <end position="23"/>
    </location>
</feature>
<dbReference type="EMBL" id="MKJU01000025">
    <property type="protein sequence ID" value="OHU90927.1"/>
    <property type="molecule type" value="Genomic_DNA"/>
</dbReference>
<comment type="caution">
    <text evidence="2">The sequence shown here is derived from an EMBL/GenBank/DDBJ whole genome shotgun (WGS) entry which is preliminary data.</text>
</comment>
<name>A0A1S1MUY6_9GAMM</name>
<proteinExistence type="predicted"/>
<keyword evidence="3" id="KW-1185">Reference proteome</keyword>
<evidence type="ECO:0008006" key="4">
    <source>
        <dbReference type="Google" id="ProtNLM"/>
    </source>
</evidence>
<dbReference type="AlphaFoldDB" id="A0A1S1MUY6"/>
<evidence type="ECO:0000256" key="1">
    <source>
        <dbReference type="SAM" id="SignalP"/>
    </source>
</evidence>
<sequence length="304" mass="34417">MKHNIYLLHLLTLFLLTNTNAFAMSERPTLKGPYLGQTPPGMIPKVFAPGYVSTRHRDHTPSFTPDLQELYFSRKDADTDKWWLIRFKQIDNVWHESVIGPRVGRPSLAPNGKVMHLGNKYMQRTQSGWSEVKSLGPMFDRSDWGIMRLSASADGTYIFDDYKNNDVLRISEVKDGKRQTPVLLGPHINAGKWTAHPFIAQDASYIIWDSEKDDGYGNKDLYISFRLPNGDWGRAKNLGDSINTAGMEAGAYVSPDGKYLFFNRHVLKDGETQSSTDGDIYWVDAAVIERLRPKSPDSKLSTVD</sequence>
<protein>
    <recommendedName>
        <fullName evidence="4">WD40-like Beta Propeller Repeat</fullName>
    </recommendedName>
</protein>
<dbReference type="RefSeq" id="WP_070984305.1">
    <property type="nucleotide sequence ID" value="NZ_MKJU01000025.1"/>
</dbReference>
<dbReference type="Pfam" id="PF07676">
    <property type="entry name" value="PD40"/>
    <property type="match status" value="1"/>
</dbReference>
<dbReference type="SUPFAM" id="SSF82171">
    <property type="entry name" value="DPP6 N-terminal domain-like"/>
    <property type="match status" value="1"/>
</dbReference>
<evidence type="ECO:0000313" key="2">
    <source>
        <dbReference type="EMBL" id="OHU90927.1"/>
    </source>
</evidence>
<dbReference type="OrthoDB" id="240809at2"/>
<accession>A0A1S1MUY6</accession>
<gene>
    <name evidence="2" type="ORF">BET10_08580</name>
</gene>
<dbReference type="STRING" id="1859457.BET10_08580"/>
<dbReference type="InterPro" id="IPR011659">
    <property type="entry name" value="WD40"/>
</dbReference>
<feature type="chain" id="PRO_5010356040" description="WD40-like Beta Propeller Repeat" evidence="1">
    <location>
        <begin position="24"/>
        <end position="304"/>
    </location>
</feature>
<keyword evidence="1" id="KW-0732">Signal</keyword>
<organism evidence="2 3">
    <name type="scientific">Pseudoalteromonas amylolytica</name>
    <dbReference type="NCBI Taxonomy" id="1859457"/>
    <lineage>
        <taxon>Bacteria</taxon>
        <taxon>Pseudomonadati</taxon>
        <taxon>Pseudomonadota</taxon>
        <taxon>Gammaproteobacteria</taxon>
        <taxon>Alteromonadales</taxon>
        <taxon>Pseudoalteromonadaceae</taxon>
        <taxon>Pseudoalteromonas</taxon>
    </lineage>
</organism>